<evidence type="ECO:0000256" key="1">
    <source>
        <dbReference type="SAM" id="MobiDB-lite"/>
    </source>
</evidence>
<reference evidence="2" key="1">
    <citation type="submission" date="2016-12" db="EMBL/GenBank/DDBJ databases">
        <authorList>
            <person name="Moulin L."/>
        </authorList>
    </citation>
    <scope>NUCLEOTIDE SEQUENCE [LARGE SCALE GENOMIC DNA]</scope>
    <source>
        <strain evidence="2">STM 7183</strain>
    </source>
</reference>
<dbReference type="EMBL" id="CYGY02000063">
    <property type="protein sequence ID" value="SIT48146.1"/>
    <property type="molecule type" value="Genomic_DNA"/>
</dbReference>
<gene>
    <name evidence="2" type="ORF">BN2476_630022</name>
</gene>
<keyword evidence="3" id="KW-1185">Reference proteome</keyword>
<proteinExistence type="predicted"/>
<evidence type="ECO:0000313" key="3">
    <source>
        <dbReference type="Proteomes" id="UP000195569"/>
    </source>
</evidence>
<dbReference type="Proteomes" id="UP000195569">
    <property type="component" value="Unassembled WGS sequence"/>
</dbReference>
<evidence type="ECO:0000313" key="2">
    <source>
        <dbReference type="EMBL" id="SIT48146.1"/>
    </source>
</evidence>
<feature type="compositionally biased region" description="Polar residues" evidence="1">
    <location>
        <begin position="10"/>
        <end position="20"/>
    </location>
</feature>
<sequence>MMARSPVHSDMQSENDTAKSAETCVRPKWATYVHEIVHRNRFMHD</sequence>
<dbReference type="AlphaFoldDB" id="A0A1N7SL76"/>
<protein>
    <submittedName>
        <fullName evidence="2">Uncharacterized protein</fullName>
    </submittedName>
</protein>
<organism evidence="2 3">
    <name type="scientific">Paraburkholderia piptadeniae</name>
    <dbReference type="NCBI Taxonomy" id="1701573"/>
    <lineage>
        <taxon>Bacteria</taxon>
        <taxon>Pseudomonadati</taxon>
        <taxon>Pseudomonadota</taxon>
        <taxon>Betaproteobacteria</taxon>
        <taxon>Burkholderiales</taxon>
        <taxon>Burkholderiaceae</taxon>
        <taxon>Paraburkholderia</taxon>
    </lineage>
</organism>
<comment type="caution">
    <text evidence="2">The sequence shown here is derived from an EMBL/GenBank/DDBJ whole genome shotgun (WGS) entry which is preliminary data.</text>
</comment>
<accession>A0A1N7SL76</accession>
<name>A0A1N7SL76_9BURK</name>
<feature type="region of interest" description="Disordered" evidence="1">
    <location>
        <begin position="1"/>
        <end position="21"/>
    </location>
</feature>